<gene>
    <name evidence="1" type="ORF">RF55_5276</name>
</gene>
<organism evidence="1 2">
    <name type="scientific">Lasius niger</name>
    <name type="common">Black garden ant</name>
    <dbReference type="NCBI Taxonomy" id="67767"/>
    <lineage>
        <taxon>Eukaryota</taxon>
        <taxon>Metazoa</taxon>
        <taxon>Ecdysozoa</taxon>
        <taxon>Arthropoda</taxon>
        <taxon>Hexapoda</taxon>
        <taxon>Insecta</taxon>
        <taxon>Pterygota</taxon>
        <taxon>Neoptera</taxon>
        <taxon>Endopterygota</taxon>
        <taxon>Hymenoptera</taxon>
        <taxon>Apocrita</taxon>
        <taxon>Aculeata</taxon>
        <taxon>Formicoidea</taxon>
        <taxon>Formicidae</taxon>
        <taxon>Formicinae</taxon>
        <taxon>Lasius</taxon>
        <taxon>Lasius</taxon>
    </lineage>
</organism>
<keyword evidence="2" id="KW-1185">Reference proteome</keyword>
<accession>A0A0J7KWB0</accession>
<reference evidence="1 2" key="1">
    <citation type="submission" date="2015-04" db="EMBL/GenBank/DDBJ databases">
        <title>Lasius niger genome sequencing.</title>
        <authorList>
            <person name="Konorov E.A."/>
            <person name="Nikitin M.A."/>
            <person name="Kirill M.V."/>
            <person name="Chang P."/>
        </authorList>
    </citation>
    <scope>NUCLEOTIDE SEQUENCE [LARGE SCALE GENOMIC DNA]</scope>
    <source>
        <tissue evidence="1">Whole</tissue>
    </source>
</reference>
<sequence length="123" mass="13441">MAGEDTQILSNGNVEALTIIPPKMANGNGLICGGKQHNNNGSIPNGKLHGGIGAAENGKLIVPDERSSSLHTEFDDADISCGWGPCRPHWLQYFATKQAFLVTFCLTWVSMSNKRFYNFSYHI</sequence>
<evidence type="ECO:0000313" key="1">
    <source>
        <dbReference type="EMBL" id="KMQ94563.1"/>
    </source>
</evidence>
<dbReference type="PaxDb" id="67767-A0A0J7KWB0"/>
<comment type="caution">
    <text evidence="1">The sequence shown here is derived from an EMBL/GenBank/DDBJ whole genome shotgun (WGS) entry which is preliminary data.</text>
</comment>
<dbReference type="EMBL" id="LBMM01002633">
    <property type="protein sequence ID" value="KMQ94563.1"/>
    <property type="molecule type" value="Genomic_DNA"/>
</dbReference>
<dbReference type="AlphaFoldDB" id="A0A0J7KWB0"/>
<evidence type="ECO:0000313" key="2">
    <source>
        <dbReference type="Proteomes" id="UP000036403"/>
    </source>
</evidence>
<proteinExistence type="predicted"/>
<dbReference type="OrthoDB" id="5062115at2759"/>
<dbReference type="Proteomes" id="UP000036403">
    <property type="component" value="Unassembled WGS sequence"/>
</dbReference>
<protein>
    <submittedName>
        <fullName evidence="1">Solute carrier organic anion transporter family member 3a1</fullName>
    </submittedName>
</protein>
<name>A0A0J7KWB0_LASNI</name>